<evidence type="ECO:0000256" key="1">
    <source>
        <dbReference type="SAM" id="MobiDB-lite"/>
    </source>
</evidence>
<feature type="compositionally biased region" description="Pro residues" evidence="1">
    <location>
        <begin position="621"/>
        <end position="631"/>
    </location>
</feature>
<dbReference type="Proteomes" id="UP001303160">
    <property type="component" value="Unassembled WGS sequence"/>
</dbReference>
<reference evidence="3" key="2">
    <citation type="submission" date="2023-05" db="EMBL/GenBank/DDBJ databases">
        <authorList>
            <consortium name="Lawrence Berkeley National Laboratory"/>
            <person name="Steindorff A."/>
            <person name="Hensen N."/>
            <person name="Bonometti L."/>
            <person name="Westerberg I."/>
            <person name="Brannstrom I.O."/>
            <person name="Guillou S."/>
            <person name="Cros-Aarteil S."/>
            <person name="Calhoun S."/>
            <person name="Haridas S."/>
            <person name="Kuo A."/>
            <person name="Mondo S."/>
            <person name="Pangilinan J."/>
            <person name="Riley R."/>
            <person name="Labutti K."/>
            <person name="Andreopoulos B."/>
            <person name="Lipzen A."/>
            <person name="Chen C."/>
            <person name="Yanf M."/>
            <person name="Daum C."/>
            <person name="Ng V."/>
            <person name="Clum A."/>
            <person name="Ohm R."/>
            <person name="Martin F."/>
            <person name="Silar P."/>
            <person name="Natvig D."/>
            <person name="Lalanne C."/>
            <person name="Gautier V."/>
            <person name="Ament-Velasquez S.L."/>
            <person name="Kruys A."/>
            <person name="Hutchinson M.I."/>
            <person name="Powell A.J."/>
            <person name="Barry K."/>
            <person name="Miller A.N."/>
            <person name="Grigoriev I.V."/>
            <person name="Debuchy R."/>
            <person name="Gladieux P."/>
            <person name="Thoren M.H."/>
            <person name="Johannesson H."/>
        </authorList>
    </citation>
    <scope>NUCLEOTIDE SEQUENCE</scope>
    <source>
        <strain evidence="3">CBS 315.58</strain>
    </source>
</reference>
<feature type="region of interest" description="Disordered" evidence="1">
    <location>
        <begin position="618"/>
        <end position="689"/>
    </location>
</feature>
<protein>
    <recommendedName>
        <fullName evidence="2">DUF7025 domain-containing protein</fullName>
    </recommendedName>
</protein>
<dbReference type="AlphaFoldDB" id="A0AAN6X8S9"/>
<evidence type="ECO:0000313" key="4">
    <source>
        <dbReference type="Proteomes" id="UP001303160"/>
    </source>
</evidence>
<evidence type="ECO:0000313" key="3">
    <source>
        <dbReference type="EMBL" id="KAK4196233.1"/>
    </source>
</evidence>
<dbReference type="InterPro" id="IPR054289">
    <property type="entry name" value="DUF7025"/>
</dbReference>
<dbReference type="EMBL" id="MU863990">
    <property type="protein sequence ID" value="KAK4196233.1"/>
    <property type="molecule type" value="Genomic_DNA"/>
</dbReference>
<keyword evidence="4" id="KW-1185">Reference proteome</keyword>
<reference evidence="3" key="1">
    <citation type="journal article" date="2023" name="Mol. Phylogenet. Evol.">
        <title>Genome-scale phylogeny and comparative genomics of the fungal order Sordariales.</title>
        <authorList>
            <person name="Hensen N."/>
            <person name="Bonometti L."/>
            <person name="Westerberg I."/>
            <person name="Brannstrom I.O."/>
            <person name="Guillou S."/>
            <person name="Cros-Aarteil S."/>
            <person name="Calhoun S."/>
            <person name="Haridas S."/>
            <person name="Kuo A."/>
            <person name="Mondo S."/>
            <person name="Pangilinan J."/>
            <person name="Riley R."/>
            <person name="LaButti K."/>
            <person name="Andreopoulos B."/>
            <person name="Lipzen A."/>
            <person name="Chen C."/>
            <person name="Yan M."/>
            <person name="Daum C."/>
            <person name="Ng V."/>
            <person name="Clum A."/>
            <person name="Steindorff A."/>
            <person name="Ohm R.A."/>
            <person name="Martin F."/>
            <person name="Silar P."/>
            <person name="Natvig D.O."/>
            <person name="Lalanne C."/>
            <person name="Gautier V."/>
            <person name="Ament-Velasquez S.L."/>
            <person name="Kruys A."/>
            <person name="Hutchinson M.I."/>
            <person name="Powell A.J."/>
            <person name="Barry K."/>
            <person name="Miller A.N."/>
            <person name="Grigoriev I.V."/>
            <person name="Debuchy R."/>
            <person name="Gladieux P."/>
            <person name="Hiltunen Thoren M."/>
            <person name="Johannesson H."/>
        </authorList>
    </citation>
    <scope>NUCLEOTIDE SEQUENCE</scope>
    <source>
        <strain evidence="3">CBS 315.58</strain>
    </source>
</reference>
<dbReference type="SUPFAM" id="SSF52540">
    <property type="entry name" value="P-loop containing nucleoside triphosphate hydrolases"/>
    <property type="match status" value="1"/>
</dbReference>
<organism evidence="3 4">
    <name type="scientific">Triangularia verruculosa</name>
    <dbReference type="NCBI Taxonomy" id="2587418"/>
    <lineage>
        <taxon>Eukaryota</taxon>
        <taxon>Fungi</taxon>
        <taxon>Dikarya</taxon>
        <taxon>Ascomycota</taxon>
        <taxon>Pezizomycotina</taxon>
        <taxon>Sordariomycetes</taxon>
        <taxon>Sordariomycetidae</taxon>
        <taxon>Sordariales</taxon>
        <taxon>Podosporaceae</taxon>
        <taxon>Triangularia</taxon>
    </lineage>
</organism>
<accession>A0AAN6X8S9</accession>
<dbReference type="InterPro" id="IPR027417">
    <property type="entry name" value="P-loop_NTPase"/>
</dbReference>
<dbReference type="PANTHER" id="PTHR46411:SF2">
    <property type="entry name" value="AAA+ ATPASE DOMAIN-CONTAINING PROTEIN"/>
    <property type="match status" value="1"/>
</dbReference>
<dbReference type="PANTHER" id="PTHR46411">
    <property type="entry name" value="FAMILY ATPASE, PUTATIVE-RELATED"/>
    <property type="match status" value="1"/>
</dbReference>
<name>A0AAN6X8S9_9PEZI</name>
<proteinExistence type="predicted"/>
<sequence length="689" mass="78218">MAWCAPSHSRSKAHESSRVQVFHCDQDASDSYSDSSDYVEEKAPSSSFLPRIFKPKKGWQNAAVQVYKRQHNERLYIHRVRLQSPQLKEALRDLLERYGLVYRNDGVMVESVAPHRALYFVRHHVAELAKMSDDNMTRTHCSLLSDIIQEIFRDKFAEIETLNREERITFELLWTLFPEGSTFGTQLADEVPSALKVNKVIYDKDKADIKCEKVMFNGYCFRRYLWNFVIHRFEGEVGWLQIPTLPYIDLECNRELRGRLIERGRKALDFQSPRYMEYDPEACLKDVVDSPWVAKGLGMRPRKQRVVVDFFLARKRVKYTVPYASLPGYSHGTRMAAKQFRRPVPAEMATNSRVVLESEDNLLIMSPCVACFCLSSRTFFDLEIDALKPIERDENAMEKMVFDETKKAVVKILVDTQLPRIHNMPDREGDRALVILTLGGTGTGKTLMAECLADYAGMPLLKDWKSVLATFEEARAWGACILAEMPTGLSPLYAAHFAKQLESFNGIVIVSAVSKMAVPHALSSRARFAINLQLLTYIDRKPLLEFLNKQLPVDIGKLSPEGIEKLAMLPLNRHDIRNLLDVSVAWCRQKHEQISYEVVDKLRIHVCMAPVSMPQPARMGMPPPPLPPPGRPAVLGWMAGSKSSKKKKKVSSDSDDDSDDDSRSERSVSTVSSEDGEKSDGSSSTSSRD</sequence>
<gene>
    <name evidence="3" type="ORF">QBC40DRAFT_287728</name>
</gene>
<evidence type="ECO:0000259" key="2">
    <source>
        <dbReference type="Pfam" id="PF22942"/>
    </source>
</evidence>
<comment type="caution">
    <text evidence="3">The sequence shown here is derived from an EMBL/GenBank/DDBJ whole genome shotgun (WGS) entry which is preliminary data.</text>
</comment>
<feature type="domain" description="DUF7025" evidence="2">
    <location>
        <begin position="159"/>
        <end position="248"/>
    </location>
</feature>
<dbReference type="Gene3D" id="3.40.50.300">
    <property type="entry name" value="P-loop containing nucleotide triphosphate hydrolases"/>
    <property type="match status" value="1"/>
</dbReference>
<dbReference type="Pfam" id="PF22942">
    <property type="entry name" value="DUF7025"/>
    <property type="match status" value="1"/>
</dbReference>